<protein>
    <submittedName>
        <fullName evidence="2">Uncharacterized protein</fullName>
    </submittedName>
</protein>
<proteinExistence type="predicted"/>
<sequence length="61" mass="7029">MFDNPKSKMSTLKSFATSLSSSTSYVSIFSVLFYVSILSFIFLLKLNKNNNNNFWIFANIF</sequence>
<dbReference type="Proteomes" id="UP000054359">
    <property type="component" value="Unassembled WGS sequence"/>
</dbReference>
<name>A0A087T890_STEMI</name>
<keyword evidence="1" id="KW-0812">Transmembrane</keyword>
<evidence type="ECO:0000313" key="3">
    <source>
        <dbReference type="Proteomes" id="UP000054359"/>
    </source>
</evidence>
<accession>A0A087T890</accession>
<dbReference type="AlphaFoldDB" id="A0A087T890"/>
<reference evidence="2 3" key="1">
    <citation type="submission" date="2013-11" db="EMBL/GenBank/DDBJ databases">
        <title>Genome sequencing of Stegodyphus mimosarum.</title>
        <authorList>
            <person name="Bechsgaard J."/>
        </authorList>
    </citation>
    <scope>NUCLEOTIDE SEQUENCE [LARGE SCALE GENOMIC DNA]</scope>
</reference>
<keyword evidence="1" id="KW-1133">Transmembrane helix</keyword>
<feature type="transmembrane region" description="Helical" evidence="1">
    <location>
        <begin position="25"/>
        <end position="44"/>
    </location>
</feature>
<gene>
    <name evidence="2" type="ORF">X975_26535</name>
</gene>
<keyword evidence="1" id="KW-0472">Membrane</keyword>
<feature type="non-terminal residue" evidence="2">
    <location>
        <position position="61"/>
    </location>
</feature>
<evidence type="ECO:0000256" key="1">
    <source>
        <dbReference type="SAM" id="Phobius"/>
    </source>
</evidence>
<dbReference type="EMBL" id="KK113908">
    <property type="protein sequence ID" value="KFM61329.1"/>
    <property type="molecule type" value="Genomic_DNA"/>
</dbReference>
<evidence type="ECO:0000313" key="2">
    <source>
        <dbReference type="EMBL" id="KFM61329.1"/>
    </source>
</evidence>
<organism evidence="2 3">
    <name type="scientific">Stegodyphus mimosarum</name>
    <name type="common">African social velvet spider</name>
    <dbReference type="NCBI Taxonomy" id="407821"/>
    <lineage>
        <taxon>Eukaryota</taxon>
        <taxon>Metazoa</taxon>
        <taxon>Ecdysozoa</taxon>
        <taxon>Arthropoda</taxon>
        <taxon>Chelicerata</taxon>
        <taxon>Arachnida</taxon>
        <taxon>Araneae</taxon>
        <taxon>Araneomorphae</taxon>
        <taxon>Entelegynae</taxon>
        <taxon>Eresoidea</taxon>
        <taxon>Eresidae</taxon>
        <taxon>Stegodyphus</taxon>
    </lineage>
</organism>
<keyword evidence="3" id="KW-1185">Reference proteome</keyword>